<name>A0A3E5EW75_9FIRM</name>
<evidence type="ECO:0000259" key="5">
    <source>
        <dbReference type="Pfam" id="PF00535"/>
    </source>
</evidence>
<dbReference type="AlphaFoldDB" id="A0A3E5EW75"/>
<keyword evidence="3" id="KW-0328">Glycosyltransferase</keyword>
<evidence type="ECO:0000313" key="6">
    <source>
        <dbReference type="EMBL" id="RGN93172.1"/>
    </source>
</evidence>
<organism evidence="6 7">
    <name type="scientific">Dorea formicigenerans</name>
    <dbReference type="NCBI Taxonomy" id="39486"/>
    <lineage>
        <taxon>Bacteria</taxon>
        <taxon>Bacillati</taxon>
        <taxon>Bacillota</taxon>
        <taxon>Clostridia</taxon>
        <taxon>Lachnospirales</taxon>
        <taxon>Lachnospiraceae</taxon>
        <taxon>Dorea</taxon>
    </lineage>
</organism>
<comment type="caution">
    <text evidence="6">The sequence shown here is derived from an EMBL/GenBank/DDBJ whole genome shotgun (WGS) entry which is preliminary data.</text>
</comment>
<dbReference type="GO" id="GO:0016757">
    <property type="term" value="F:glycosyltransferase activity"/>
    <property type="evidence" value="ECO:0007669"/>
    <property type="project" value="UniProtKB-KW"/>
</dbReference>
<gene>
    <name evidence="6" type="ORF">DXB36_02230</name>
</gene>
<dbReference type="PANTHER" id="PTHR43179">
    <property type="entry name" value="RHAMNOSYLTRANSFERASE WBBL"/>
    <property type="match status" value="1"/>
</dbReference>
<dbReference type="Proteomes" id="UP000260841">
    <property type="component" value="Unassembled WGS sequence"/>
</dbReference>
<protein>
    <submittedName>
        <fullName evidence="6">Glycosyltransferase family 2 protein</fullName>
    </submittedName>
</protein>
<sequence>MKGLKKLKVDVIIPTYKPGKEFEELICRLQKQTYSIHRIIIINTQTGVFPTELESEPYQIEIMHIRPEDFDHGGTRNMGASISYADIVLYMTQDAVPADEHLIEKFANVFEMHPELGIAYGRQLPREDCNIIERYTRRFNYPEKSRIKSKVDLPQLGIKTFFCSDVCAAYRRNYLLSAGGFEDPTIFNEDMIFAGKRILAGDKVAYVAEAKVIHSHNYTGSQQFHRNFDLAVSQAQHPEVFEGVPSEGEGIRMVKATAKYLIRSGQPLKIWNLVYQSGCKYIGYFLGKRYEKLPKWVVLKCTSSIKYWKKS</sequence>
<dbReference type="InterPro" id="IPR001173">
    <property type="entry name" value="Glyco_trans_2-like"/>
</dbReference>
<comment type="similarity">
    <text evidence="2">Belongs to the glycosyltransferase 2 family.</text>
</comment>
<reference evidence="6 7" key="1">
    <citation type="submission" date="2018-08" db="EMBL/GenBank/DDBJ databases">
        <title>A genome reference for cultivated species of the human gut microbiota.</title>
        <authorList>
            <person name="Zou Y."/>
            <person name="Xue W."/>
            <person name="Luo G."/>
        </authorList>
    </citation>
    <scope>NUCLEOTIDE SEQUENCE [LARGE SCALE GENOMIC DNA]</scope>
    <source>
        <strain evidence="6 7">OM03-2</strain>
    </source>
</reference>
<comment type="pathway">
    <text evidence="1">Cell wall biogenesis; cell wall polysaccharide biosynthesis.</text>
</comment>
<keyword evidence="4 6" id="KW-0808">Transferase</keyword>
<evidence type="ECO:0000313" key="7">
    <source>
        <dbReference type="Proteomes" id="UP000260841"/>
    </source>
</evidence>
<dbReference type="CDD" id="cd00761">
    <property type="entry name" value="Glyco_tranf_GTA_type"/>
    <property type="match status" value="1"/>
</dbReference>
<evidence type="ECO:0000256" key="3">
    <source>
        <dbReference type="ARBA" id="ARBA00022676"/>
    </source>
</evidence>
<dbReference type="SUPFAM" id="SSF53448">
    <property type="entry name" value="Nucleotide-diphospho-sugar transferases"/>
    <property type="match status" value="1"/>
</dbReference>
<dbReference type="Pfam" id="PF00535">
    <property type="entry name" value="Glycos_transf_2"/>
    <property type="match status" value="1"/>
</dbReference>
<feature type="domain" description="Glycosyltransferase 2-like" evidence="5">
    <location>
        <begin position="11"/>
        <end position="175"/>
    </location>
</feature>
<dbReference type="PANTHER" id="PTHR43179:SF12">
    <property type="entry name" value="GALACTOFURANOSYLTRANSFERASE GLFT2"/>
    <property type="match status" value="1"/>
</dbReference>
<proteinExistence type="inferred from homology"/>
<evidence type="ECO:0000256" key="1">
    <source>
        <dbReference type="ARBA" id="ARBA00004776"/>
    </source>
</evidence>
<dbReference type="EMBL" id="QSVB01000002">
    <property type="protein sequence ID" value="RGN93172.1"/>
    <property type="molecule type" value="Genomic_DNA"/>
</dbReference>
<evidence type="ECO:0000256" key="2">
    <source>
        <dbReference type="ARBA" id="ARBA00006739"/>
    </source>
</evidence>
<evidence type="ECO:0000256" key="4">
    <source>
        <dbReference type="ARBA" id="ARBA00022679"/>
    </source>
</evidence>
<dbReference type="InterPro" id="IPR029044">
    <property type="entry name" value="Nucleotide-diphossugar_trans"/>
</dbReference>
<accession>A0A3E5EW75</accession>
<dbReference type="Gene3D" id="3.90.550.10">
    <property type="entry name" value="Spore Coat Polysaccharide Biosynthesis Protein SpsA, Chain A"/>
    <property type="match status" value="1"/>
</dbReference>